<sequence length="117" mass="12966">MTQREANEANGRETFMVTKTQPPVLHENFVSRRDLVRYLGEGVHRKLTLLSAPTGCGKTTLLAEWSAADKEHVFAWLSLDRQDDDPVRFWAHVIEALRVNAPDLGTGPLAALEAGAN</sequence>
<protein>
    <recommendedName>
        <fullName evidence="2">Orc1-like AAA ATPase domain-containing protein</fullName>
    </recommendedName>
</protein>
<gene>
    <name evidence="1" type="ORF">AVDCRST_MAG93-4110</name>
</gene>
<feature type="non-terminal residue" evidence="1">
    <location>
        <position position="117"/>
    </location>
</feature>
<accession>A0A6J4K274</accession>
<evidence type="ECO:0000313" key="1">
    <source>
        <dbReference type="EMBL" id="CAA9293881.1"/>
    </source>
</evidence>
<evidence type="ECO:0008006" key="2">
    <source>
        <dbReference type="Google" id="ProtNLM"/>
    </source>
</evidence>
<dbReference type="AlphaFoldDB" id="A0A6J4K274"/>
<organism evidence="1">
    <name type="scientific">uncultured Chloroflexia bacterium</name>
    <dbReference type="NCBI Taxonomy" id="1672391"/>
    <lineage>
        <taxon>Bacteria</taxon>
        <taxon>Bacillati</taxon>
        <taxon>Chloroflexota</taxon>
        <taxon>Chloroflexia</taxon>
        <taxon>environmental samples</taxon>
    </lineage>
</organism>
<proteinExistence type="predicted"/>
<dbReference type="EMBL" id="CADCTR010001391">
    <property type="protein sequence ID" value="CAA9293881.1"/>
    <property type="molecule type" value="Genomic_DNA"/>
</dbReference>
<reference evidence="1" key="1">
    <citation type="submission" date="2020-02" db="EMBL/GenBank/DDBJ databases">
        <authorList>
            <person name="Meier V. D."/>
        </authorList>
    </citation>
    <scope>NUCLEOTIDE SEQUENCE</scope>
    <source>
        <strain evidence="1">AVDCRST_MAG93</strain>
    </source>
</reference>
<dbReference type="Gene3D" id="3.40.50.300">
    <property type="entry name" value="P-loop containing nucleotide triphosphate hydrolases"/>
    <property type="match status" value="1"/>
</dbReference>
<dbReference type="InterPro" id="IPR027417">
    <property type="entry name" value="P-loop_NTPase"/>
</dbReference>
<name>A0A6J4K274_9CHLR</name>
<dbReference type="SUPFAM" id="SSF52540">
    <property type="entry name" value="P-loop containing nucleoside triphosphate hydrolases"/>
    <property type="match status" value="1"/>
</dbReference>